<dbReference type="InterPro" id="IPR006162">
    <property type="entry name" value="Ppantetheine_attach_site"/>
</dbReference>
<dbReference type="PROSITE" id="PS50075">
    <property type="entry name" value="CARRIER"/>
    <property type="match status" value="1"/>
</dbReference>
<dbReference type="InterPro" id="IPR036736">
    <property type="entry name" value="ACP-like_sf"/>
</dbReference>
<dbReference type="InterPro" id="IPR009081">
    <property type="entry name" value="PP-bd_ACP"/>
</dbReference>
<dbReference type="SMART" id="SM00823">
    <property type="entry name" value="PKS_PP"/>
    <property type="match status" value="1"/>
</dbReference>
<dbReference type="SMART" id="SM01294">
    <property type="entry name" value="PKS_PP_betabranch"/>
    <property type="match status" value="1"/>
</dbReference>
<keyword evidence="1" id="KW-0596">Phosphopantetheine</keyword>
<keyword evidence="7" id="KW-1185">Reference proteome</keyword>
<dbReference type="Gene3D" id="3.40.50.720">
    <property type="entry name" value="NAD(P)-binding Rossmann-like Domain"/>
    <property type="match status" value="1"/>
</dbReference>
<dbReference type="InterPro" id="IPR050091">
    <property type="entry name" value="PKS_NRPS_Biosynth_Enz"/>
</dbReference>
<accession>A0ABS1NSN2</accession>
<reference evidence="6 7" key="1">
    <citation type="submission" date="2021-01" db="EMBL/GenBank/DDBJ databases">
        <title>WGS of actinomycetes isolated from Thailand.</title>
        <authorList>
            <person name="Thawai C."/>
        </authorList>
    </citation>
    <scope>NUCLEOTIDE SEQUENCE [LARGE SCALE GENOMIC DNA]</scope>
    <source>
        <strain evidence="6 7">CA1R205</strain>
    </source>
</reference>
<dbReference type="Proteomes" id="UP000634229">
    <property type="component" value="Unassembled WGS sequence"/>
</dbReference>
<protein>
    <recommendedName>
        <fullName evidence="5">Carrier domain-containing protein</fullName>
    </recommendedName>
</protein>
<dbReference type="Gene3D" id="1.10.1200.10">
    <property type="entry name" value="ACP-like"/>
    <property type="match status" value="1"/>
</dbReference>
<dbReference type="PANTHER" id="PTHR43775:SF51">
    <property type="entry name" value="INACTIVE PHENOLPHTHIOCEROL SYNTHESIS POLYKETIDE SYNTHASE TYPE I PKS1-RELATED"/>
    <property type="match status" value="1"/>
</dbReference>
<feature type="domain" description="Carrier" evidence="5">
    <location>
        <begin position="87"/>
        <end position="162"/>
    </location>
</feature>
<evidence type="ECO:0000313" key="7">
    <source>
        <dbReference type="Proteomes" id="UP000634229"/>
    </source>
</evidence>
<dbReference type="SUPFAM" id="SSF47336">
    <property type="entry name" value="ACP-like"/>
    <property type="match status" value="1"/>
</dbReference>
<sequence>MARGGMVPLSSEDGMALFDAARATGAATAVPAAIDLAALRAHPEQVRPLLRGLVPTPARRSARSGDGSGTVPLTQRLAGLTEAEQDRALVHLVRTHTAAVLGFAGPEAVGADRAFKELGFDSLTAVELRNRLDAEVDSRLPATLVFDHPNPAALAAHLRTTVLADPGTPAAAVLSELNKLTITISKLDPNDELVGDIRLRLRSLLSTWDDKETESAAVDDLSSATLDDVFDIIDEELGKS</sequence>
<dbReference type="Pfam" id="PF00550">
    <property type="entry name" value="PP-binding"/>
    <property type="match status" value="1"/>
</dbReference>
<keyword evidence="3" id="KW-0808">Transferase</keyword>
<evidence type="ECO:0000256" key="1">
    <source>
        <dbReference type="ARBA" id="ARBA00022450"/>
    </source>
</evidence>
<evidence type="ECO:0000256" key="3">
    <source>
        <dbReference type="ARBA" id="ARBA00022679"/>
    </source>
</evidence>
<keyword evidence="4" id="KW-0511">Multifunctional enzyme</keyword>
<organism evidence="6 7">
    <name type="scientific">Streptomyces coffeae</name>
    <dbReference type="NCBI Taxonomy" id="621382"/>
    <lineage>
        <taxon>Bacteria</taxon>
        <taxon>Bacillati</taxon>
        <taxon>Actinomycetota</taxon>
        <taxon>Actinomycetes</taxon>
        <taxon>Kitasatosporales</taxon>
        <taxon>Streptomycetaceae</taxon>
        <taxon>Streptomyces</taxon>
    </lineage>
</organism>
<name>A0ABS1NSN2_9ACTN</name>
<dbReference type="PROSITE" id="PS00012">
    <property type="entry name" value="PHOSPHOPANTETHEINE"/>
    <property type="match status" value="1"/>
</dbReference>
<evidence type="ECO:0000256" key="2">
    <source>
        <dbReference type="ARBA" id="ARBA00022553"/>
    </source>
</evidence>
<gene>
    <name evidence="6" type="ORF">JK363_40570</name>
</gene>
<comment type="caution">
    <text evidence="6">The sequence shown here is derived from an EMBL/GenBank/DDBJ whole genome shotgun (WGS) entry which is preliminary data.</text>
</comment>
<dbReference type="PANTHER" id="PTHR43775">
    <property type="entry name" value="FATTY ACID SYNTHASE"/>
    <property type="match status" value="1"/>
</dbReference>
<evidence type="ECO:0000256" key="4">
    <source>
        <dbReference type="ARBA" id="ARBA00023268"/>
    </source>
</evidence>
<evidence type="ECO:0000313" key="6">
    <source>
        <dbReference type="EMBL" id="MBL1102761.1"/>
    </source>
</evidence>
<dbReference type="EMBL" id="JAERRF010000068">
    <property type="protein sequence ID" value="MBL1102761.1"/>
    <property type="molecule type" value="Genomic_DNA"/>
</dbReference>
<evidence type="ECO:0000259" key="5">
    <source>
        <dbReference type="PROSITE" id="PS50075"/>
    </source>
</evidence>
<keyword evidence="2" id="KW-0597">Phosphoprotein</keyword>
<dbReference type="InterPro" id="IPR020806">
    <property type="entry name" value="PKS_PP-bd"/>
</dbReference>
<proteinExistence type="predicted"/>